<gene>
    <name evidence="3" type="ORF">P9989_11330</name>
</gene>
<evidence type="ECO:0000313" key="4">
    <source>
        <dbReference type="Proteomes" id="UP001221597"/>
    </source>
</evidence>
<dbReference type="EMBL" id="CP121671">
    <property type="protein sequence ID" value="WFT73004.1"/>
    <property type="molecule type" value="Genomic_DNA"/>
</dbReference>
<evidence type="ECO:0000256" key="2">
    <source>
        <dbReference type="ARBA" id="ARBA00022679"/>
    </source>
</evidence>
<evidence type="ECO:0000256" key="1">
    <source>
        <dbReference type="ARBA" id="ARBA00010566"/>
    </source>
</evidence>
<dbReference type="Gene3D" id="1.10.580.10">
    <property type="entry name" value="Citrate Synthase, domain 1"/>
    <property type="match status" value="2"/>
</dbReference>
<sequence length="202" mass="23340">MFNPGLKGVTAVETCLSQIDGKKGDLYYRDHSVHDLAGRYSFEEVSYFLIKGEMPDANELRSLKKFLLKERSISSEIKQWIEHLVKKQSITATIRSAVSFLDESEDQWPIQTYEAFRLLAKLPTIVAYSYRKKWLNDLKPGRKLYANVEYYAASLMKAVRIPAELFTPIFCCSRIVGWTAHIIEQSKNNTIFRPEAKYLNNS</sequence>
<accession>A0ABY8ISU6</accession>
<dbReference type="InterPro" id="IPR016142">
    <property type="entry name" value="Citrate_synth-like_lrg_a-sub"/>
</dbReference>
<name>A0ABY8ISU6_9BACI</name>
<dbReference type="PANTHER" id="PTHR11739">
    <property type="entry name" value="CITRATE SYNTHASE"/>
    <property type="match status" value="1"/>
</dbReference>
<proteinExistence type="inferred from homology"/>
<dbReference type="SUPFAM" id="SSF48256">
    <property type="entry name" value="Citrate synthase"/>
    <property type="match status" value="2"/>
</dbReference>
<comment type="similarity">
    <text evidence="1">Belongs to the citrate synthase family.</text>
</comment>
<protein>
    <submittedName>
        <fullName evidence="3">Citrate/2-methylcitrate synthase</fullName>
    </submittedName>
</protein>
<reference evidence="3 4" key="1">
    <citation type="submission" date="2023-04" db="EMBL/GenBank/DDBJ databases">
        <title>Genome sequence of Halobacillus naozhouensis KACC 21980.</title>
        <authorList>
            <person name="Kim S."/>
            <person name="Heo J."/>
            <person name="Kwon S.-W."/>
        </authorList>
    </citation>
    <scope>NUCLEOTIDE SEQUENCE [LARGE SCALE GENOMIC DNA]</scope>
    <source>
        <strain evidence="3 4">KCTC 13234</strain>
    </source>
</reference>
<dbReference type="RefSeq" id="WP_283075035.1">
    <property type="nucleotide sequence ID" value="NZ_JBHUPI010000019.1"/>
</dbReference>
<dbReference type="InterPro" id="IPR002020">
    <property type="entry name" value="Citrate_synthase"/>
</dbReference>
<keyword evidence="4" id="KW-1185">Reference proteome</keyword>
<dbReference type="PANTHER" id="PTHR11739:SF4">
    <property type="entry name" value="CITRATE SYNTHASE, PEROXISOMAL"/>
    <property type="match status" value="1"/>
</dbReference>
<dbReference type="Pfam" id="PF00285">
    <property type="entry name" value="Citrate_synt"/>
    <property type="match status" value="2"/>
</dbReference>
<evidence type="ECO:0000313" key="3">
    <source>
        <dbReference type="EMBL" id="WFT73004.1"/>
    </source>
</evidence>
<dbReference type="Proteomes" id="UP001221597">
    <property type="component" value="Chromosome"/>
</dbReference>
<dbReference type="InterPro" id="IPR036969">
    <property type="entry name" value="Citrate_synthase_sf"/>
</dbReference>
<organism evidence="3 4">
    <name type="scientific">Halobacillus naozhouensis</name>
    <dbReference type="NCBI Taxonomy" id="554880"/>
    <lineage>
        <taxon>Bacteria</taxon>
        <taxon>Bacillati</taxon>
        <taxon>Bacillota</taxon>
        <taxon>Bacilli</taxon>
        <taxon>Bacillales</taxon>
        <taxon>Bacillaceae</taxon>
        <taxon>Halobacillus</taxon>
    </lineage>
</organism>
<keyword evidence="2" id="KW-0808">Transferase</keyword>